<evidence type="ECO:0000256" key="11">
    <source>
        <dbReference type="SAM" id="Phobius"/>
    </source>
</evidence>
<dbReference type="Pfam" id="PF02660">
    <property type="entry name" value="G3P_acyltransf"/>
    <property type="match status" value="1"/>
</dbReference>
<feature type="compositionally biased region" description="Basic residues" evidence="10">
    <location>
        <begin position="12"/>
        <end position="25"/>
    </location>
</feature>
<evidence type="ECO:0000313" key="12">
    <source>
        <dbReference type="EMBL" id="BBH93151.1"/>
    </source>
</evidence>
<keyword evidence="6" id="KW-0443">Lipid metabolism</keyword>
<evidence type="ECO:0000256" key="1">
    <source>
        <dbReference type="ARBA" id="ARBA00022475"/>
    </source>
</evidence>
<organism evidence="12">
    <name type="scientific">Thermogemmatispora argillosa</name>
    <dbReference type="NCBI Taxonomy" id="2045280"/>
    <lineage>
        <taxon>Bacteria</taxon>
        <taxon>Bacillati</taxon>
        <taxon>Chloroflexota</taxon>
        <taxon>Ktedonobacteria</taxon>
        <taxon>Thermogemmatisporales</taxon>
        <taxon>Thermogemmatisporaceae</taxon>
        <taxon>Thermogemmatispora</taxon>
    </lineage>
</organism>
<dbReference type="PANTHER" id="PTHR30309:SF0">
    <property type="entry name" value="GLYCEROL-3-PHOSPHATE ACYLTRANSFERASE-RELATED"/>
    <property type="match status" value="1"/>
</dbReference>
<dbReference type="EMBL" id="AP019377">
    <property type="protein sequence ID" value="BBH93151.1"/>
    <property type="molecule type" value="Genomic_DNA"/>
</dbReference>
<keyword evidence="5 11" id="KW-1133">Transmembrane helix</keyword>
<keyword evidence="7 11" id="KW-0472">Membrane</keyword>
<dbReference type="GO" id="GO:0043772">
    <property type="term" value="F:acyl-phosphate glycerol-3-phosphate acyltransferase activity"/>
    <property type="evidence" value="ECO:0007669"/>
    <property type="project" value="InterPro"/>
</dbReference>
<feature type="transmembrane region" description="Helical" evidence="11">
    <location>
        <begin position="68"/>
        <end position="87"/>
    </location>
</feature>
<accession>A0A455T1B3</accession>
<dbReference type="InterPro" id="IPR003811">
    <property type="entry name" value="G3P_acylTferase_PlsY"/>
</dbReference>
<keyword evidence="2" id="KW-0444">Lipid biosynthesis</keyword>
<evidence type="ECO:0000256" key="7">
    <source>
        <dbReference type="ARBA" id="ARBA00023136"/>
    </source>
</evidence>
<dbReference type="AlphaFoldDB" id="A0A455T1B3"/>
<evidence type="ECO:0000256" key="3">
    <source>
        <dbReference type="ARBA" id="ARBA00022679"/>
    </source>
</evidence>
<evidence type="ECO:0000256" key="8">
    <source>
        <dbReference type="ARBA" id="ARBA00023209"/>
    </source>
</evidence>
<keyword evidence="9" id="KW-1208">Phospholipid metabolism</keyword>
<evidence type="ECO:0000256" key="4">
    <source>
        <dbReference type="ARBA" id="ARBA00022692"/>
    </source>
</evidence>
<evidence type="ECO:0000256" key="2">
    <source>
        <dbReference type="ARBA" id="ARBA00022516"/>
    </source>
</evidence>
<dbReference type="GO" id="GO:0005886">
    <property type="term" value="C:plasma membrane"/>
    <property type="evidence" value="ECO:0007669"/>
    <property type="project" value="InterPro"/>
</dbReference>
<keyword evidence="3" id="KW-0808">Transferase</keyword>
<reference evidence="12" key="1">
    <citation type="submission" date="2018-12" db="EMBL/GenBank/DDBJ databases">
        <title>Novel natural products biosynthetic potential of the class Ktedonobacteria.</title>
        <authorList>
            <person name="Zheng Y."/>
            <person name="Saitou A."/>
            <person name="Wang C.M."/>
            <person name="Toyoda A."/>
            <person name="Minakuchi Y."/>
            <person name="Sekiguchi Y."/>
            <person name="Ueda K."/>
            <person name="Takano H."/>
            <person name="Sakai Y."/>
            <person name="Yokota A."/>
            <person name="Yabe S."/>
        </authorList>
    </citation>
    <scope>NUCLEOTIDE SEQUENCE</scope>
    <source>
        <strain evidence="12">A3-2</strain>
    </source>
</reference>
<name>A0A455T1B3_9CHLR</name>
<gene>
    <name evidence="12" type="ORF">KTA_13500</name>
</gene>
<keyword evidence="1" id="KW-1003">Cell membrane</keyword>
<protein>
    <submittedName>
        <fullName evidence="12">Uncharacterized protein</fullName>
    </submittedName>
</protein>
<dbReference type="SMART" id="SM01207">
    <property type="entry name" value="G3P_acyltransf"/>
    <property type="match status" value="1"/>
</dbReference>
<dbReference type="GO" id="GO:0008654">
    <property type="term" value="P:phospholipid biosynthetic process"/>
    <property type="evidence" value="ECO:0007669"/>
    <property type="project" value="UniProtKB-KW"/>
</dbReference>
<proteinExistence type="predicted"/>
<keyword evidence="8" id="KW-0594">Phospholipid biosynthesis</keyword>
<evidence type="ECO:0000256" key="10">
    <source>
        <dbReference type="SAM" id="MobiDB-lite"/>
    </source>
</evidence>
<keyword evidence="4 11" id="KW-0812">Transmembrane</keyword>
<sequence>MSSPLIREVRSPARRSRPRTSRFRQGRSTRYVRYVRYLGTLGRASRRAVQVTRQRAPAWRRSALPRYVLAWLTAYLYGSLPLVYWLGRRSGVNLRQSGSGNVGVSNLLSSSKRGRRWAVPAALFDASKGYLPISICRRLGYPREVAELAGVCGVMGQCWPLFLRFNGGRGLSAFLGASLQINRRAGLLALSTLASGVLWRLWSLFSHHRAPLHTAHWSWTGRGLSTTTTRSKVVPLSGLAAILLFTLVCLREHERTQRQQLIPPLLAALLLLRRLTAPLPDDAEHGPARRPSALLYRLLYDRNTPD</sequence>
<feature type="region of interest" description="Disordered" evidence="10">
    <location>
        <begin position="1"/>
        <end position="25"/>
    </location>
</feature>
<dbReference type="PANTHER" id="PTHR30309">
    <property type="entry name" value="INNER MEMBRANE PROTEIN YGIH"/>
    <property type="match status" value="1"/>
</dbReference>
<evidence type="ECO:0000256" key="5">
    <source>
        <dbReference type="ARBA" id="ARBA00022989"/>
    </source>
</evidence>
<evidence type="ECO:0000256" key="6">
    <source>
        <dbReference type="ARBA" id="ARBA00023098"/>
    </source>
</evidence>
<evidence type="ECO:0000256" key="9">
    <source>
        <dbReference type="ARBA" id="ARBA00023264"/>
    </source>
</evidence>